<dbReference type="InterPro" id="IPR045512">
    <property type="entry name" value="DUF6480"/>
</dbReference>
<protein>
    <submittedName>
        <fullName evidence="3">DUF6480 family protein</fullName>
    </submittedName>
</protein>
<dbReference type="Proteomes" id="UP001596157">
    <property type="component" value="Unassembled WGS sequence"/>
</dbReference>
<keyword evidence="2" id="KW-0472">Membrane</keyword>
<evidence type="ECO:0000256" key="1">
    <source>
        <dbReference type="SAM" id="MobiDB-lite"/>
    </source>
</evidence>
<reference evidence="4" key="1">
    <citation type="journal article" date="2019" name="Int. J. Syst. Evol. Microbiol.">
        <title>The Global Catalogue of Microorganisms (GCM) 10K type strain sequencing project: providing services to taxonomists for standard genome sequencing and annotation.</title>
        <authorList>
            <consortium name="The Broad Institute Genomics Platform"/>
            <consortium name="The Broad Institute Genome Sequencing Center for Infectious Disease"/>
            <person name="Wu L."/>
            <person name="Ma J."/>
        </authorList>
    </citation>
    <scope>NUCLEOTIDE SEQUENCE [LARGE SCALE GENOMIC DNA]</scope>
    <source>
        <strain evidence="4">CCUG 59778</strain>
    </source>
</reference>
<keyword evidence="4" id="KW-1185">Reference proteome</keyword>
<feature type="transmembrane region" description="Helical" evidence="2">
    <location>
        <begin position="50"/>
        <end position="76"/>
    </location>
</feature>
<sequence length="79" mass="8207">MTAMPPDPDPDLTPGLEPGGGVRPGETPPDSGSTTPGVSRPETYRSRTGAVVWLVVIALFTLSVIGFIVAQIVGWISAF</sequence>
<evidence type="ECO:0000313" key="3">
    <source>
        <dbReference type="EMBL" id="MFC5289274.1"/>
    </source>
</evidence>
<feature type="region of interest" description="Disordered" evidence="1">
    <location>
        <begin position="1"/>
        <end position="42"/>
    </location>
</feature>
<dbReference type="RefSeq" id="WP_378249119.1">
    <property type="nucleotide sequence ID" value="NZ_JBHSKF010000010.1"/>
</dbReference>
<evidence type="ECO:0000256" key="2">
    <source>
        <dbReference type="SAM" id="Phobius"/>
    </source>
</evidence>
<comment type="caution">
    <text evidence="3">The sequence shown here is derived from an EMBL/GenBank/DDBJ whole genome shotgun (WGS) entry which is preliminary data.</text>
</comment>
<keyword evidence="2" id="KW-0812">Transmembrane</keyword>
<accession>A0ABW0ET25</accession>
<gene>
    <name evidence="3" type="ORF">ACFPM7_19655</name>
</gene>
<proteinExistence type="predicted"/>
<dbReference type="Pfam" id="PF20088">
    <property type="entry name" value="DUF6480"/>
    <property type="match status" value="1"/>
</dbReference>
<organism evidence="3 4">
    <name type="scientific">Actinokineospora guangxiensis</name>
    <dbReference type="NCBI Taxonomy" id="1490288"/>
    <lineage>
        <taxon>Bacteria</taxon>
        <taxon>Bacillati</taxon>
        <taxon>Actinomycetota</taxon>
        <taxon>Actinomycetes</taxon>
        <taxon>Pseudonocardiales</taxon>
        <taxon>Pseudonocardiaceae</taxon>
        <taxon>Actinokineospora</taxon>
    </lineage>
</organism>
<dbReference type="EMBL" id="JBHSKF010000010">
    <property type="protein sequence ID" value="MFC5289274.1"/>
    <property type="molecule type" value="Genomic_DNA"/>
</dbReference>
<name>A0ABW0ET25_9PSEU</name>
<evidence type="ECO:0000313" key="4">
    <source>
        <dbReference type="Proteomes" id="UP001596157"/>
    </source>
</evidence>
<keyword evidence="2" id="KW-1133">Transmembrane helix</keyword>